<feature type="domain" description="VOC" evidence="1">
    <location>
        <begin position="155"/>
        <end position="273"/>
    </location>
</feature>
<dbReference type="PROSITE" id="PS51819">
    <property type="entry name" value="VOC"/>
    <property type="match status" value="2"/>
</dbReference>
<dbReference type="Gene3D" id="3.10.180.10">
    <property type="entry name" value="2,3-Dihydroxybiphenyl 1,2-Dioxygenase, domain 1"/>
    <property type="match status" value="2"/>
</dbReference>
<keyword evidence="2" id="KW-0560">Oxidoreductase</keyword>
<keyword evidence="2" id="KW-0223">Dioxygenase</keyword>
<dbReference type="InterPro" id="IPR052537">
    <property type="entry name" value="Extradiol_RC_dioxygenase"/>
</dbReference>
<sequence>MTSGDDLSSTRGLHHVTAVAADPQRNLDFYTRVLGLRLVKKTVNQDDPFTYHLYYGDELGRPGTAMTFFPFPGVPAGKPGRGQPIETQFSVPLNTLVEWEARLRDAGVAFSGGPSSGQSDRLQFTDPDGLPLALVAEAPEPAEAAEPASALAIRGFAGLTLASHRPDSTARVLTELLGYTPVDSNAGVVGRFKSQGSARADHIELIESSAMGQPGYGTVHHIAFRVPNRSALLEMLDQVQAARLPCSGEVDRFYFRSVYFREPGGMLFEIATDAPGFTVDEPAESLGQSLKLTAEHEPMRARIEAALPVLEG</sequence>
<dbReference type="GO" id="GO:0051213">
    <property type="term" value="F:dioxygenase activity"/>
    <property type="evidence" value="ECO:0007669"/>
    <property type="project" value="UniProtKB-KW"/>
</dbReference>
<evidence type="ECO:0000313" key="2">
    <source>
        <dbReference type="EMBL" id="MRH77583.1"/>
    </source>
</evidence>
<dbReference type="PANTHER" id="PTHR36110:SF4">
    <property type="entry name" value="RING-CLEAVING DIOXYGENASE MHQA-RELATED"/>
    <property type="match status" value="1"/>
</dbReference>
<comment type="caution">
    <text evidence="2">The sequence shown here is derived from an EMBL/GenBank/DDBJ whole genome shotgun (WGS) entry which is preliminary data.</text>
</comment>
<dbReference type="EMBL" id="WJPP01000001">
    <property type="protein sequence ID" value="MRH77583.1"/>
    <property type="molecule type" value="Genomic_DNA"/>
</dbReference>
<dbReference type="InterPro" id="IPR004360">
    <property type="entry name" value="Glyas_Fos-R_dOase_dom"/>
</dbReference>
<organism evidence="2 3">
    <name type="scientific">Spiribacter salilacus</name>
    <dbReference type="NCBI Taxonomy" id="2664894"/>
    <lineage>
        <taxon>Bacteria</taxon>
        <taxon>Pseudomonadati</taxon>
        <taxon>Pseudomonadota</taxon>
        <taxon>Gammaproteobacteria</taxon>
        <taxon>Chromatiales</taxon>
        <taxon>Ectothiorhodospiraceae</taxon>
        <taxon>Spiribacter</taxon>
    </lineage>
</organism>
<protein>
    <submittedName>
        <fullName evidence="2">Ring-cleaving dioxygenase</fullName>
    </submittedName>
</protein>
<dbReference type="PANTHER" id="PTHR36110">
    <property type="entry name" value="RING-CLEAVING DIOXYGENASE MHQE-RELATED"/>
    <property type="match status" value="1"/>
</dbReference>
<dbReference type="SUPFAM" id="SSF54593">
    <property type="entry name" value="Glyoxalase/Bleomycin resistance protein/Dihydroxybiphenyl dioxygenase"/>
    <property type="match status" value="1"/>
</dbReference>
<proteinExistence type="predicted"/>
<dbReference type="CDD" id="cd08347">
    <property type="entry name" value="PcpA_C_like"/>
    <property type="match status" value="1"/>
</dbReference>
<evidence type="ECO:0000259" key="1">
    <source>
        <dbReference type="PROSITE" id="PS51819"/>
    </source>
</evidence>
<dbReference type="Proteomes" id="UP000433788">
    <property type="component" value="Unassembled WGS sequence"/>
</dbReference>
<name>A0A6N7QQB8_9GAMM</name>
<dbReference type="InterPro" id="IPR029068">
    <property type="entry name" value="Glyas_Bleomycin-R_OHBP_Dase"/>
</dbReference>
<dbReference type="AlphaFoldDB" id="A0A6N7QQB8"/>
<evidence type="ECO:0000313" key="3">
    <source>
        <dbReference type="Proteomes" id="UP000433788"/>
    </source>
</evidence>
<feature type="domain" description="VOC" evidence="1">
    <location>
        <begin position="12"/>
        <end position="137"/>
    </location>
</feature>
<keyword evidence="3" id="KW-1185">Reference proteome</keyword>
<accession>A0A6N7QQB8</accession>
<gene>
    <name evidence="2" type="ORF">GH984_02565</name>
</gene>
<reference evidence="2 3" key="1">
    <citation type="submission" date="2019-11" db="EMBL/GenBank/DDBJ databases">
        <authorList>
            <person name="Zhang X.Y."/>
        </authorList>
    </citation>
    <scope>NUCLEOTIDE SEQUENCE [LARGE SCALE GENOMIC DNA]</scope>
    <source>
        <strain evidence="2 3">C176</strain>
    </source>
</reference>
<dbReference type="Pfam" id="PF00903">
    <property type="entry name" value="Glyoxalase"/>
    <property type="match status" value="2"/>
</dbReference>
<dbReference type="InterPro" id="IPR037523">
    <property type="entry name" value="VOC_core"/>
</dbReference>